<dbReference type="InterPro" id="IPR016035">
    <property type="entry name" value="Acyl_Trfase/lysoPLipase"/>
</dbReference>
<evidence type="ECO:0000256" key="7">
    <source>
        <dbReference type="ARBA" id="ARBA00072602"/>
    </source>
</evidence>
<feature type="active site" description="Nucleophile" evidence="8">
    <location>
        <position position="49"/>
    </location>
</feature>
<keyword evidence="4 8" id="KW-0443">Lipid metabolism</keyword>
<evidence type="ECO:0000256" key="8">
    <source>
        <dbReference type="PROSITE-ProRule" id="PRU01161"/>
    </source>
</evidence>
<dbReference type="GO" id="GO:0016020">
    <property type="term" value="C:membrane"/>
    <property type="evidence" value="ECO:0007669"/>
    <property type="project" value="TreeGrafter"/>
</dbReference>
<dbReference type="Pfam" id="PF01734">
    <property type="entry name" value="Patatin"/>
    <property type="match status" value="1"/>
</dbReference>
<dbReference type="KEGG" id="hai:109376427"/>
<evidence type="ECO:0000256" key="1">
    <source>
        <dbReference type="ARBA" id="ARBA00013279"/>
    </source>
</evidence>
<keyword evidence="10" id="KW-1185">Reference proteome</keyword>
<dbReference type="OrthoDB" id="197155at2759"/>
<dbReference type="EC" id="3.1.1.3" evidence="1"/>
<dbReference type="PANTHER" id="PTHR12406:SF4">
    <property type="entry name" value="PATATIN-LIKE PHOSPHOLIPASE DOMAIN-CONTAINING PROTEIN 5"/>
    <property type="match status" value="1"/>
</dbReference>
<evidence type="ECO:0000256" key="3">
    <source>
        <dbReference type="ARBA" id="ARBA00022963"/>
    </source>
</evidence>
<evidence type="ECO:0000256" key="5">
    <source>
        <dbReference type="ARBA" id="ARBA00023369"/>
    </source>
</evidence>
<evidence type="ECO:0000313" key="11">
    <source>
        <dbReference type="RefSeq" id="XP_019487889.1"/>
    </source>
</evidence>
<name>A0A8B7QGG9_HIPAR</name>
<feature type="active site" description="Proton acceptor" evidence="8">
    <location>
        <position position="168"/>
    </location>
</feature>
<keyword evidence="2 8" id="KW-0378">Hydrolase</keyword>
<dbReference type="FunFam" id="3.40.1090.10:FF:000003">
    <property type="entry name" value="Patatin-like phospholipase domain-containing protein 2"/>
    <property type="match status" value="1"/>
</dbReference>
<reference evidence="11" key="1">
    <citation type="submission" date="2025-08" db="UniProtKB">
        <authorList>
            <consortium name="RefSeq"/>
        </authorList>
    </citation>
    <scope>IDENTIFICATION</scope>
    <source>
        <tissue evidence="11">Muscle</tissue>
    </source>
</reference>
<evidence type="ECO:0000256" key="2">
    <source>
        <dbReference type="ARBA" id="ARBA00022801"/>
    </source>
</evidence>
<sequence>MRCFGEEGSWNMSFAGAGFMGLYYVGVTHCLRERAPRLLQGARRFYGSSSGSLNALCIVMGESVDFPCSQLMVLVKQVEQLSLGVFHPAFGPIEHIKQKLQAFLPANIHLLASQRLGVSLTHWPDGRNVMVTDFSSRDEVIQAVICSLYVPFYCGIIPPEFRGERYLDGALSNNLPLADCPNTITVSPLHGTVDICPQTTSASMHELNSFNTSFQVSTNNVYMGLLCLIPPSPEVVADICRQGYLDALRFLERRGLTKEPVLWTLVSKEPPAPVDGTWDAVHVPGQEAGLSLNWEIPNVVVKDVPNFEKVSPELDAVLKKACMRDPSPWARFRRSMPGRALTYLLLPYTLPFEYIYFRSRRLVAWLPDVPADLCWMQGTMRTLAFEAYVKTKDQLVGLVR</sequence>
<dbReference type="CTD" id="150379"/>
<proteinExistence type="predicted"/>
<dbReference type="Proteomes" id="UP000694851">
    <property type="component" value="Unplaced"/>
</dbReference>
<organism evidence="10 11">
    <name type="scientific">Hipposideros armiger</name>
    <name type="common">Great Himalayan leaf-nosed bat</name>
    <dbReference type="NCBI Taxonomy" id="186990"/>
    <lineage>
        <taxon>Eukaryota</taxon>
        <taxon>Metazoa</taxon>
        <taxon>Chordata</taxon>
        <taxon>Craniata</taxon>
        <taxon>Vertebrata</taxon>
        <taxon>Euteleostomi</taxon>
        <taxon>Mammalia</taxon>
        <taxon>Eutheria</taxon>
        <taxon>Laurasiatheria</taxon>
        <taxon>Chiroptera</taxon>
        <taxon>Yinpterochiroptera</taxon>
        <taxon>Rhinolophoidea</taxon>
        <taxon>Hipposideridae</taxon>
        <taxon>Hipposideros</taxon>
    </lineage>
</organism>
<dbReference type="GO" id="GO:0055088">
    <property type="term" value="P:lipid homeostasis"/>
    <property type="evidence" value="ECO:0007669"/>
    <property type="project" value="TreeGrafter"/>
</dbReference>
<dbReference type="RefSeq" id="XP_019487889.1">
    <property type="nucleotide sequence ID" value="XM_019632344.1"/>
</dbReference>
<feature type="short sequence motif" description="GXGXXG" evidence="8">
    <location>
        <begin position="16"/>
        <end position="21"/>
    </location>
</feature>
<dbReference type="GO" id="GO:0005811">
    <property type="term" value="C:lipid droplet"/>
    <property type="evidence" value="ECO:0007669"/>
    <property type="project" value="TreeGrafter"/>
</dbReference>
<dbReference type="PROSITE" id="PS51635">
    <property type="entry name" value="PNPLA"/>
    <property type="match status" value="1"/>
</dbReference>
<dbReference type="GO" id="GO:0004806">
    <property type="term" value="F:triacylglycerol lipase activity"/>
    <property type="evidence" value="ECO:0007669"/>
    <property type="project" value="UniProtKB-EC"/>
</dbReference>
<dbReference type="Gene3D" id="3.40.1090.10">
    <property type="entry name" value="Cytosolic phospholipase A2 catalytic domain"/>
    <property type="match status" value="2"/>
</dbReference>
<dbReference type="GO" id="GO:0005737">
    <property type="term" value="C:cytoplasm"/>
    <property type="evidence" value="ECO:0007669"/>
    <property type="project" value="TreeGrafter"/>
</dbReference>
<comment type="catalytic activity">
    <reaction evidence="5">
        <text>a triacylglycerol + H2O = a diacylglycerol + a fatty acid + H(+)</text>
        <dbReference type="Rhea" id="RHEA:12044"/>
        <dbReference type="ChEBI" id="CHEBI:15377"/>
        <dbReference type="ChEBI" id="CHEBI:15378"/>
        <dbReference type="ChEBI" id="CHEBI:17855"/>
        <dbReference type="ChEBI" id="CHEBI:18035"/>
        <dbReference type="ChEBI" id="CHEBI:28868"/>
        <dbReference type="EC" id="3.1.1.3"/>
    </reaction>
    <physiologicalReaction direction="left-to-right" evidence="5">
        <dbReference type="Rhea" id="RHEA:12045"/>
    </physiologicalReaction>
</comment>
<feature type="short sequence motif" description="DGA/G" evidence="8">
    <location>
        <begin position="168"/>
        <end position="170"/>
    </location>
</feature>
<evidence type="ECO:0000259" key="9">
    <source>
        <dbReference type="PROSITE" id="PS51635"/>
    </source>
</evidence>
<dbReference type="AlphaFoldDB" id="A0A8B7QGG9"/>
<evidence type="ECO:0000313" key="10">
    <source>
        <dbReference type="Proteomes" id="UP000694851"/>
    </source>
</evidence>
<dbReference type="GeneID" id="109376427"/>
<accession>A0A8B7QGG9</accession>
<dbReference type="GO" id="GO:0019433">
    <property type="term" value="P:triglyceride catabolic process"/>
    <property type="evidence" value="ECO:0007669"/>
    <property type="project" value="TreeGrafter"/>
</dbReference>
<feature type="short sequence motif" description="GXSXG" evidence="8">
    <location>
        <begin position="47"/>
        <end position="51"/>
    </location>
</feature>
<protein>
    <recommendedName>
        <fullName evidence="7">Patatin-like phospholipase domain-containing protein 5</fullName>
        <ecNumber evidence="1">3.1.1.3</ecNumber>
    </recommendedName>
</protein>
<evidence type="ECO:0000256" key="6">
    <source>
        <dbReference type="ARBA" id="ARBA00057702"/>
    </source>
</evidence>
<gene>
    <name evidence="11" type="primary">PNPLA5</name>
</gene>
<dbReference type="SUPFAM" id="SSF52151">
    <property type="entry name" value="FabD/lysophospholipase-like"/>
    <property type="match status" value="1"/>
</dbReference>
<dbReference type="FunFam" id="3.40.1090.10:FF:000027">
    <property type="entry name" value="Patatin like phospholipase domain containing 5"/>
    <property type="match status" value="1"/>
</dbReference>
<dbReference type="PANTHER" id="PTHR12406">
    <property type="entry name" value="CALCIUM-INDEPENDENT PHOSPHOLIPASE A2 IPLA2 -RELATED"/>
    <property type="match status" value="1"/>
</dbReference>
<feature type="domain" description="PNPLA" evidence="9">
    <location>
        <begin position="12"/>
        <end position="181"/>
    </location>
</feature>
<evidence type="ECO:0000256" key="4">
    <source>
        <dbReference type="ARBA" id="ARBA00023098"/>
    </source>
</evidence>
<dbReference type="InterPro" id="IPR002641">
    <property type="entry name" value="PNPLA_dom"/>
</dbReference>
<keyword evidence="3 8" id="KW-0442">Lipid degradation</keyword>
<dbReference type="InterPro" id="IPR033562">
    <property type="entry name" value="PLPL"/>
</dbReference>
<comment type="function">
    <text evidence="6">Has abundant triacylglycerol lipase activity.</text>
</comment>